<dbReference type="EMBL" id="WIXP02000011">
    <property type="protein sequence ID" value="KAF6202718.1"/>
    <property type="molecule type" value="Genomic_DNA"/>
</dbReference>
<reference evidence="1" key="1">
    <citation type="journal article" date="2021" name="Mol. Ecol. Resour.">
        <title>Apolygus lucorum genome provides insights into omnivorousness and mesophyll feeding.</title>
        <authorList>
            <person name="Liu Y."/>
            <person name="Liu H."/>
            <person name="Wang H."/>
            <person name="Huang T."/>
            <person name="Liu B."/>
            <person name="Yang B."/>
            <person name="Yin L."/>
            <person name="Li B."/>
            <person name="Zhang Y."/>
            <person name="Zhang S."/>
            <person name="Jiang F."/>
            <person name="Zhang X."/>
            <person name="Ren Y."/>
            <person name="Wang B."/>
            <person name="Wang S."/>
            <person name="Lu Y."/>
            <person name="Wu K."/>
            <person name="Fan W."/>
            <person name="Wang G."/>
        </authorList>
    </citation>
    <scope>NUCLEOTIDE SEQUENCE</scope>
    <source>
        <strain evidence="1">12Hb</strain>
    </source>
</reference>
<gene>
    <name evidence="1" type="ORF">GE061_003120</name>
</gene>
<name>A0A6A4JNF7_APOLU</name>
<dbReference type="Proteomes" id="UP000466442">
    <property type="component" value="Unassembled WGS sequence"/>
</dbReference>
<evidence type="ECO:0000313" key="2">
    <source>
        <dbReference type="Proteomes" id="UP000466442"/>
    </source>
</evidence>
<comment type="caution">
    <text evidence="1">The sequence shown here is derived from an EMBL/GenBank/DDBJ whole genome shotgun (WGS) entry which is preliminary data.</text>
</comment>
<protein>
    <submittedName>
        <fullName evidence="1">Uncharacterized protein</fullName>
    </submittedName>
</protein>
<dbReference type="AlphaFoldDB" id="A0A6A4JNF7"/>
<sequence length="148" mass="16450">MNTSTTLIILGALYVLGASASNDIKENIKSDLQNAIDSADDITKSGLETIREAAYMKYKTSERSWKRAFERAMVSVLPKHNPFTEIREDISLMLSKFDNATEAEVTEYMAQALQGDNSFMKRIFDVGSSVIGKLTAQIEQLKKDGPGY</sequence>
<organism evidence="1 2">
    <name type="scientific">Apolygus lucorum</name>
    <name type="common">Small green plant bug</name>
    <name type="synonym">Lygocoris lucorum</name>
    <dbReference type="NCBI Taxonomy" id="248454"/>
    <lineage>
        <taxon>Eukaryota</taxon>
        <taxon>Metazoa</taxon>
        <taxon>Ecdysozoa</taxon>
        <taxon>Arthropoda</taxon>
        <taxon>Hexapoda</taxon>
        <taxon>Insecta</taxon>
        <taxon>Pterygota</taxon>
        <taxon>Neoptera</taxon>
        <taxon>Paraneoptera</taxon>
        <taxon>Hemiptera</taxon>
        <taxon>Heteroptera</taxon>
        <taxon>Panheteroptera</taxon>
        <taxon>Cimicomorpha</taxon>
        <taxon>Miridae</taxon>
        <taxon>Mirini</taxon>
        <taxon>Apolygus</taxon>
    </lineage>
</organism>
<accession>A0A6A4JNF7</accession>
<evidence type="ECO:0000313" key="1">
    <source>
        <dbReference type="EMBL" id="KAF6202718.1"/>
    </source>
</evidence>
<proteinExistence type="predicted"/>
<keyword evidence="2" id="KW-1185">Reference proteome</keyword>